<evidence type="ECO:0000313" key="2">
    <source>
        <dbReference type="Proteomes" id="UP001283361"/>
    </source>
</evidence>
<keyword evidence="2" id="KW-1185">Reference proteome</keyword>
<organism evidence="1 2">
    <name type="scientific">Elysia crispata</name>
    <name type="common">lettuce slug</name>
    <dbReference type="NCBI Taxonomy" id="231223"/>
    <lineage>
        <taxon>Eukaryota</taxon>
        <taxon>Metazoa</taxon>
        <taxon>Spiralia</taxon>
        <taxon>Lophotrochozoa</taxon>
        <taxon>Mollusca</taxon>
        <taxon>Gastropoda</taxon>
        <taxon>Heterobranchia</taxon>
        <taxon>Euthyneura</taxon>
        <taxon>Panpulmonata</taxon>
        <taxon>Sacoglossa</taxon>
        <taxon>Placobranchoidea</taxon>
        <taxon>Plakobranchidae</taxon>
        <taxon>Elysia</taxon>
    </lineage>
</organism>
<name>A0AAE1EGA8_9GAST</name>
<proteinExistence type="predicted"/>
<sequence>FVSVCLPEFVCVFQSLRVCVSQSLCVSFRVCECVSPRVCVCLSGVLRVCVSPIVCGVFQAGVAVCECVPFPEFVSVCLFLQLVSVCLELVCVSFRVLFVSVCVSQSLCVSARSFVRVCVCVSPELVCVFLRVCERVCVCVSQSLCVSPRVCVCLSEFVSVCLPEFVCVSFSVSSISFYPLPYTETVVRDVTLNFFSHYLDQHGVLTPRSSFYTSNFSRLNPFTSLLPFGNTNRRRRGPS</sequence>
<reference evidence="1" key="1">
    <citation type="journal article" date="2023" name="G3 (Bethesda)">
        <title>A reference genome for the long-term kleptoplast-retaining sea slug Elysia crispata morphotype clarki.</title>
        <authorList>
            <person name="Eastman K.E."/>
            <person name="Pendleton A.L."/>
            <person name="Shaikh M.A."/>
            <person name="Suttiyut T."/>
            <person name="Ogas R."/>
            <person name="Tomko P."/>
            <person name="Gavelis G."/>
            <person name="Widhalm J.R."/>
            <person name="Wisecaver J.H."/>
        </authorList>
    </citation>
    <scope>NUCLEOTIDE SEQUENCE</scope>
    <source>
        <strain evidence="1">ECLA1</strain>
    </source>
</reference>
<gene>
    <name evidence="1" type="ORF">RRG08_000547</name>
</gene>
<dbReference type="EMBL" id="JAWDGP010000051">
    <property type="protein sequence ID" value="KAK3804088.1"/>
    <property type="molecule type" value="Genomic_DNA"/>
</dbReference>
<evidence type="ECO:0000313" key="1">
    <source>
        <dbReference type="EMBL" id="KAK3804088.1"/>
    </source>
</evidence>
<comment type="caution">
    <text evidence="1">The sequence shown here is derived from an EMBL/GenBank/DDBJ whole genome shotgun (WGS) entry which is preliminary data.</text>
</comment>
<accession>A0AAE1EGA8</accession>
<feature type="non-terminal residue" evidence="1">
    <location>
        <position position="1"/>
    </location>
</feature>
<dbReference type="AlphaFoldDB" id="A0AAE1EGA8"/>
<dbReference type="Proteomes" id="UP001283361">
    <property type="component" value="Unassembled WGS sequence"/>
</dbReference>
<protein>
    <submittedName>
        <fullName evidence="1">Uncharacterized protein</fullName>
    </submittedName>
</protein>